<dbReference type="RefSeq" id="WP_083643225.1">
    <property type="nucleotide sequence ID" value="NZ_AMRU01000003.1"/>
</dbReference>
<evidence type="ECO:0000313" key="1">
    <source>
        <dbReference type="EMBL" id="APU67341.1"/>
    </source>
</evidence>
<evidence type="ECO:0000313" key="2">
    <source>
        <dbReference type="Proteomes" id="UP000186230"/>
    </source>
</evidence>
<proteinExistence type="predicted"/>
<dbReference type="EMBL" id="CP016359">
    <property type="protein sequence ID" value="APU67341.1"/>
    <property type="molecule type" value="Genomic_DNA"/>
</dbReference>
<dbReference type="InterPro" id="IPR058512">
    <property type="entry name" value="DUF8199"/>
</dbReference>
<dbReference type="InterPro" id="IPR058060">
    <property type="entry name" value="HYC_CC_PP"/>
</dbReference>
<dbReference type="AlphaFoldDB" id="A0A1L7I187"/>
<dbReference type="OrthoDB" id="1493875at2"/>
<sequence>MRKLALHTKLSSGLLAFIFLLSTFSFTAYKHYCGNILVETSLFLTAKNCCDNAMPVNCMEDTANCCSNKMLQIQGQKDLKDAIWSVSQIASVGIADQASAGKPLSAACFAEVTFIKHLFPPPLLQQPIYLVNESFLI</sequence>
<dbReference type="Proteomes" id="UP000186230">
    <property type="component" value="Chromosome"/>
</dbReference>
<dbReference type="NCBIfam" id="NF047658">
    <property type="entry name" value="HYC_CC_PP"/>
    <property type="match status" value="1"/>
</dbReference>
<keyword evidence="2" id="KW-1185">Reference proteome</keyword>
<organism evidence="1 2">
    <name type="scientific">Christiangramia flava JLT2011</name>
    <dbReference type="NCBI Taxonomy" id="1229726"/>
    <lineage>
        <taxon>Bacteria</taxon>
        <taxon>Pseudomonadati</taxon>
        <taxon>Bacteroidota</taxon>
        <taxon>Flavobacteriia</taxon>
        <taxon>Flavobacteriales</taxon>
        <taxon>Flavobacteriaceae</taxon>
        <taxon>Christiangramia</taxon>
    </lineage>
</organism>
<gene>
    <name evidence="1" type="ORF">GRFL_0617</name>
</gene>
<dbReference type="Pfam" id="PF26622">
    <property type="entry name" value="DUF8199"/>
    <property type="match status" value="1"/>
</dbReference>
<name>A0A1L7I187_9FLAO</name>
<protein>
    <submittedName>
        <fullName evidence="1">Uncharacterized protein</fullName>
    </submittedName>
</protein>
<accession>A0A1L7I187</accession>
<reference evidence="1 2" key="1">
    <citation type="submission" date="2016-07" db="EMBL/GenBank/DDBJ databases">
        <title>Multi-omics approach to identify versatile polysaccharide utilization systems of a marine flavobacterium Gramella flava.</title>
        <authorList>
            <person name="Tang K."/>
        </authorList>
    </citation>
    <scope>NUCLEOTIDE SEQUENCE [LARGE SCALE GENOMIC DNA]</scope>
    <source>
        <strain evidence="1 2">JLT2011</strain>
    </source>
</reference>
<dbReference type="STRING" id="1229726.GRFL_0617"/>
<dbReference type="KEGG" id="gfl:GRFL_0617"/>